<dbReference type="AlphaFoldDB" id="C7LTR0"/>
<sequence>MIIKSRDPKDKDIAELDALLKQTDAPGKRFLIERELRAMKAGIAGEEDCAYYINFYFGKSDNWCVIHDLRIEHQGSVAQIDHLLINRLFDIYVIESKNFSYEVAINDSGEFTLKSGSHSFGIPSPIEQNKRHIFLLEKFIADRGLIPGRLGIPIVPRYRSVILMSPKSVITRPDRKTFDTDMVIKADTLRTKIDEFVDRMNPLQDLAAIGKLSKITIVAEFADSLQSHHSSASPDYRKKFGIHPAHDPIQTVIDRSNGEEEQGEKKYYCFKCRKAIPDNVARFCWNNKERFGGKAFCYECQRGCNDIESL</sequence>
<accession>C7LTR0</accession>
<dbReference type="HOGENOM" id="CLU_053321_0_0_7"/>
<evidence type="ECO:0000313" key="2">
    <source>
        <dbReference type="EMBL" id="ACU88345.1"/>
    </source>
</evidence>
<keyword evidence="3" id="KW-1185">Reference proteome</keyword>
<proteinExistence type="predicted"/>
<reference evidence="2 3" key="1">
    <citation type="journal article" date="2009" name="Stand. Genomic Sci.">
        <title>Complete genome sequence of Desulfomicrobium baculatum type strain (X).</title>
        <authorList>
            <person name="Copeland A."/>
            <person name="Spring S."/>
            <person name="Goker M."/>
            <person name="Schneider S."/>
            <person name="Lapidus A."/>
            <person name="Del Rio T.G."/>
            <person name="Tice H."/>
            <person name="Cheng J.F."/>
            <person name="Chen F."/>
            <person name="Nolan M."/>
            <person name="Bruce D."/>
            <person name="Goodwin L."/>
            <person name="Pitluck S."/>
            <person name="Ivanova N."/>
            <person name="Mavrommatis K."/>
            <person name="Ovchinnikova G."/>
            <person name="Pati A."/>
            <person name="Chen A."/>
            <person name="Palaniappan K."/>
            <person name="Land M."/>
            <person name="Hauser L."/>
            <person name="Chang Y.J."/>
            <person name="Jeffries C.C."/>
            <person name="Meincke L."/>
            <person name="Sims D."/>
            <person name="Brettin T."/>
            <person name="Detter J.C."/>
            <person name="Han C."/>
            <person name="Chain P."/>
            <person name="Bristow J."/>
            <person name="Eisen J.A."/>
            <person name="Markowitz V."/>
            <person name="Hugenholtz P."/>
            <person name="Kyrpides N.C."/>
            <person name="Klenk H.P."/>
            <person name="Lucas S."/>
        </authorList>
    </citation>
    <scope>NUCLEOTIDE SEQUENCE [LARGE SCALE GENOMIC DNA]</scope>
    <source>
        <strain evidence="3">DSM 4028 / VKM B-1378 / X</strain>
    </source>
</reference>
<evidence type="ECO:0000313" key="3">
    <source>
        <dbReference type="Proteomes" id="UP000002216"/>
    </source>
</evidence>
<dbReference type="InterPro" id="IPR011528">
    <property type="entry name" value="NERD"/>
</dbReference>
<dbReference type="STRING" id="525897.Dbac_0218"/>
<dbReference type="Pfam" id="PF08378">
    <property type="entry name" value="NERD"/>
    <property type="match status" value="1"/>
</dbReference>
<feature type="domain" description="NERD" evidence="1">
    <location>
        <begin position="41"/>
        <end position="159"/>
    </location>
</feature>
<dbReference type="EMBL" id="CP001629">
    <property type="protein sequence ID" value="ACU88345.1"/>
    <property type="molecule type" value="Genomic_DNA"/>
</dbReference>
<name>C7LTR0_DESBD</name>
<dbReference type="RefSeq" id="WP_012805430.1">
    <property type="nucleotide sequence ID" value="NC_013173.1"/>
</dbReference>
<gene>
    <name evidence="2" type="ordered locus">Dbac_0218</name>
</gene>
<dbReference type="eggNOG" id="COG0551">
    <property type="taxonomic scope" value="Bacteria"/>
</dbReference>
<protein>
    <submittedName>
        <fullName evidence="2">NERD domain protein</fullName>
    </submittedName>
</protein>
<evidence type="ECO:0000259" key="1">
    <source>
        <dbReference type="PROSITE" id="PS50965"/>
    </source>
</evidence>
<dbReference type="PROSITE" id="PS50965">
    <property type="entry name" value="NERD"/>
    <property type="match status" value="1"/>
</dbReference>
<dbReference type="KEGG" id="dba:Dbac_0218"/>
<dbReference type="Proteomes" id="UP000002216">
    <property type="component" value="Chromosome"/>
</dbReference>
<organism evidence="2 3">
    <name type="scientific">Desulfomicrobium baculatum (strain DSM 4028 / VKM B-1378 / X)</name>
    <name type="common">Desulfovibrio baculatus</name>
    <dbReference type="NCBI Taxonomy" id="525897"/>
    <lineage>
        <taxon>Bacteria</taxon>
        <taxon>Pseudomonadati</taxon>
        <taxon>Thermodesulfobacteriota</taxon>
        <taxon>Desulfovibrionia</taxon>
        <taxon>Desulfovibrionales</taxon>
        <taxon>Desulfomicrobiaceae</taxon>
        <taxon>Desulfomicrobium</taxon>
    </lineage>
</organism>